<dbReference type="InterPro" id="IPR000537">
    <property type="entry name" value="UbiA_prenyltransferase"/>
</dbReference>
<feature type="transmembrane region" description="Helical" evidence="9">
    <location>
        <begin position="87"/>
        <end position="110"/>
    </location>
</feature>
<feature type="transmembrane region" description="Helical" evidence="9">
    <location>
        <begin position="140"/>
        <end position="159"/>
    </location>
</feature>
<feature type="transmembrane region" description="Helical" evidence="9">
    <location>
        <begin position="171"/>
        <end position="193"/>
    </location>
</feature>
<dbReference type="InterPro" id="IPR039653">
    <property type="entry name" value="Prenyltransferase"/>
</dbReference>
<dbReference type="PANTHER" id="PTHR11048:SF28">
    <property type="entry name" value="4-HYDROXYBENZOATE POLYPRENYLTRANSFERASE, MITOCHONDRIAL"/>
    <property type="match status" value="1"/>
</dbReference>
<evidence type="ECO:0000256" key="7">
    <source>
        <dbReference type="ARBA" id="ARBA00022989"/>
    </source>
</evidence>
<gene>
    <name evidence="10" type="ORF">BN1224_MUL2216_D_01190</name>
</gene>
<dbReference type="GO" id="GO:0005886">
    <property type="term" value="C:plasma membrane"/>
    <property type="evidence" value="ECO:0007669"/>
    <property type="project" value="TreeGrafter"/>
</dbReference>
<keyword evidence="7 9" id="KW-1133">Transmembrane helix</keyword>
<keyword evidence="6 9" id="KW-0812">Transmembrane</keyword>
<evidence type="ECO:0000256" key="3">
    <source>
        <dbReference type="ARBA" id="ARBA00005985"/>
    </source>
</evidence>
<dbReference type="Pfam" id="PF01040">
    <property type="entry name" value="UbiA"/>
    <property type="match status" value="1"/>
</dbReference>
<feature type="transmembrane region" description="Helical" evidence="9">
    <location>
        <begin position="275"/>
        <end position="297"/>
    </location>
</feature>
<evidence type="ECO:0000256" key="2">
    <source>
        <dbReference type="ARBA" id="ARBA00004141"/>
    </source>
</evidence>
<dbReference type="PANTHER" id="PTHR11048">
    <property type="entry name" value="PRENYLTRANSFERASES"/>
    <property type="match status" value="1"/>
</dbReference>
<dbReference type="NCBIfam" id="TIGR01475">
    <property type="entry name" value="ubiA_other"/>
    <property type="match status" value="1"/>
</dbReference>
<dbReference type="Gene3D" id="1.10.357.140">
    <property type="entry name" value="UbiA prenyltransferase"/>
    <property type="match status" value="1"/>
</dbReference>
<keyword evidence="4" id="KW-1003">Cell membrane</keyword>
<feature type="transmembrane region" description="Helical" evidence="9">
    <location>
        <begin position="244"/>
        <end position="263"/>
    </location>
</feature>
<keyword evidence="5 10" id="KW-0808">Transferase</keyword>
<comment type="subcellular location">
    <subcellularLocation>
        <location evidence="2">Membrane</location>
        <topology evidence="2">Multi-pass membrane protein</topology>
    </subcellularLocation>
</comment>
<comment type="similarity">
    <text evidence="3">Belongs to the UbiA prenyltransferase family.</text>
</comment>
<dbReference type="InterPro" id="IPR044878">
    <property type="entry name" value="UbiA_sf"/>
</dbReference>
<dbReference type="InterPro" id="IPR006371">
    <property type="entry name" value="Polyprenyltransferase_UbiA-li"/>
</dbReference>
<dbReference type="GO" id="GO:0006744">
    <property type="term" value="P:ubiquinone biosynthetic process"/>
    <property type="evidence" value="ECO:0007669"/>
    <property type="project" value="TreeGrafter"/>
</dbReference>
<dbReference type="NCBIfam" id="NF009517">
    <property type="entry name" value="PRK12876.1"/>
    <property type="match status" value="1"/>
</dbReference>
<dbReference type="EMBL" id="LN847225">
    <property type="protein sequence ID" value="CRI45739.1"/>
    <property type="molecule type" value="Genomic_DNA"/>
</dbReference>
<evidence type="ECO:0000256" key="9">
    <source>
        <dbReference type="SAM" id="Phobius"/>
    </source>
</evidence>
<dbReference type="Gene3D" id="1.20.120.1780">
    <property type="entry name" value="UbiA prenyltransferase"/>
    <property type="match status" value="1"/>
</dbReference>
<comment type="cofactor">
    <cofactor evidence="1">
        <name>Mg(2+)</name>
        <dbReference type="ChEBI" id="CHEBI:18420"/>
    </cofactor>
</comment>
<protein>
    <submittedName>
        <fullName evidence="10">4-hydroxybenzoate octaprenyltransferase</fullName>
    </submittedName>
</protein>
<feature type="transmembrane region" description="Helical" evidence="9">
    <location>
        <begin position="117"/>
        <end position="134"/>
    </location>
</feature>
<reference evidence="10" key="1">
    <citation type="submission" date="2015-05" db="EMBL/GenBank/DDBJ databases">
        <authorList>
            <person name="Rattei Thomas"/>
        </authorList>
    </citation>
    <scope>NUCLEOTIDE SEQUENCE</scope>
    <source>
        <strain evidence="10">MUL2216</strain>
    </source>
</reference>
<evidence type="ECO:0000256" key="6">
    <source>
        <dbReference type="ARBA" id="ARBA00022692"/>
    </source>
</evidence>
<dbReference type="AlphaFoldDB" id="A0A0F7X567"/>
<proteinExistence type="inferred from homology"/>
<evidence type="ECO:0000256" key="4">
    <source>
        <dbReference type="ARBA" id="ARBA00022475"/>
    </source>
</evidence>
<feature type="transmembrane region" description="Helical" evidence="9">
    <location>
        <begin position="16"/>
        <end position="34"/>
    </location>
</feature>
<name>A0A0F7X567_CHLPN</name>
<evidence type="ECO:0000256" key="8">
    <source>
        <dbReference type="ARBA" id="ARBA00023136"/>
    </source>
</evidence>
<evidence type="ECO:0000256" key="5">
    <source>
        <dbReference type="ARBA" id="ARBA00022679"/>
    </source>
</evidence>
<evidence type="ECO:0000313" key="10">
    <source>
        <dbReference type="EMBL" id="CRI45739.1"/>
    </source>
</evidence>
<evidence type="ECO:0000256" key="1">
    <source>
        <dbReference type="ARBA" id="ARBA00001946"/>
    </source>
</evidence>
<accession>A0A0F7X567</accession>
<organism evidence="10">
    <name type="scientific">Chlamydia pneumoniae</name>
    <name type="common">Chlamydophila pneumoniae</name>
    <dbReference type="NCBI Taxonomy" id="83558"/>
    <lineage>
        <taxon>Bacteria</taxon>
        <taxon>Pseudomonadati</taxon>
        <taxon>Chlamydiota</taxon>
        <taxon>Chlamydiia</taxon>
        <taxon>Chlamydiales</taxon>
        <taxon>Chlamydiaceae</taxon>
        <taxon>Chlamydia/Chlamydophila group</taxon>
        <taxon>Chlamydia</taxon>
    </lineage>
</organism>
<dbReference type="GO" id="GO:0016765">
    <property type="term" value="F:transferase activity, transferring alkyl or aryl (other than methyl) groups"/>
    <property type="evidence" value="ECO:0007669"/>
    <property type="project" value="InterPro"/>
</dbReference>
<feature type="transmembrane region" description="Helical" evidence="9">
    <location>
        <begin position="46"/>
        <end position="67"/>
    </location>
</feature>
<keyword evidence="8 9" id="KW-0472">Membrane</keyword>
<sequence>MIVRLNYFLNLVNFKYSIFSILFLSASTVFALSINEISQNLSFKEGFKISVFGAIAFVFARTTGIVVNQCIDRFIDKKNTRTSKRVLPANLVSLNFAWVLSLFCSFLFLFLCKILRIFSLGIASLTLMIVYPYMKRVTFFCHWGLGLVYTVAILMNFCAFAESGLSMRLCFLALLWGGSVGMVIAANDIIYAIEDTEFDREEGLRSVPAHYGEKKAVEIAKVNLWVSYLAYIFSGFVGSLDKEFYFTAIIPLVVILKVVRMYSNYSKKDQEGESKFFLANIAIALSFLVSMTLFWSLSR</sequence>